<sequence>MPRLGFVIVFVTLFSNLKRFSFACKVLIIRKSTIVLLGSDHEPSS</sequence>
<organism evidence="1 2">
    <name type="scientific">Pseudomonas paraeruginosa</name>
    <dbReference type="NCBI Taxonomy" id="2994495"/>
    <lineage>
        <taxon>Bacteria</taxon>
        <taxon>Pseudomonadati</taxon>
        <taxon>Pseudomonadota</taxon>
        <taxon>Gammaproteobacteria</taxon>
        <taxon>Pseudomonadales</taxon>
        <taxon>Pseudomonadaceae</taxon>
        <taxon>Pseudomonas</taxon>
    </lineage>
</organism>
<evidence type="ECO:0000313" key="1">
    <source>
        <dbReference type="EMBL" id="AVK07348.1"/>
    </source>
</evidence>
<dbReference type="EMBL" id="CP027169">
    <property type="protein sequence ID" value="AVK07348.1"/>
    <property type="molecule type" value="Genomic_DNA"/>
</dbReference>
<reference evidence="1 2" key="1">
    <citation type="submission" date="2018-02" db="EMBL/GenBank/DDBJ databases">
        <title>FDA/CDC Antimicrobial Resistant Isolate Bank Genome Sequencing.</title>
        <authorList>
            <person name="Benahmed F.H."/>
            <person name="Lutgring J.D."/>
            <person name="Yoo B."/>
            <person name="Machado M."/>
            <person name="Brown A."/>
            <person name="McAllister G."/>
            <person name="Perry A."/>
            <person name="Halpin A.L."/>
            <person name="Vavikolanu K."/>
            <person name="Ott S."/>
            <person name="Zhao X."/>
            <person name="Tallon L.J."/>
            <person name="Sadzewicz L."/>
            <person name="Aluvathingal J."/>
            <person name="Nadendla S."/>
            <person name="Voskania-kordi A."/>
            <person name="Simonyan V."/>
            <person name="Patel J."/>
            <person name="Shawar R.M."/>
        </authorList>
    </citation>
    <scope>NUCLEOTIDE SEQUENCE [LARGE SCALE GENOMIC DNA]</scope>
    <source>
        <strain evidence="1 2">AR_0356</strain>
    </source>
</reference>
<dbReference type="Proteomes" id="UP000238390">
    <property type="component" value="Chromosome"/>
</dbReference>
<dbReference type="AlphaFoldDB" id="A0A2R3IZK5"/>
<keyword evidence="2" id="KW-1185">Reference proteome</keyword>
<gene>
    <name evidence="1" type="ORF">CSB93_4206</name>
</gene>
<accession>A0A2R3IZK5</accession>
<evidence type="ECO:0000313" key="2">
    <source>
        <dbReference type="Proteomes" id="UP000238390"/>
    </source>
</evidence>
<proteinExistence type="predicted"/>
<name>A0A2R3IZK5_9PSED</name>
<protein>
    <submittedName>
        <fullName evidence="1">Uncharacterized protein</fullName>
    </submittedName>
</protein>